<protein>
    <submittedName>
        <fullName evidence="2">Uncharacterized protein</fullName>
    </submittedName>
</protein>
<reference evidence="2 3" key="1">
    <citation type="submission" date="2020-08" db="EMBL/GenBank/DDBJ databases">
        <title>Genomic Encyclopedia of Type Strains, Phase III (KMG-III): the genomes of soil and plant-associated and newly described type strains.</title>
        <authorList>
            <person name="Whitman W."/>
        </authorList>
    </citation>
    <scope>NUCLEOTIDE SEQUENCE [LARGE SCALE GENOMIC DNA]</scope>
    <source>
        <strain evidence="2 3">CECT 3237</strain>
    </source>
</reference>
<keyword evidence="1" id="KW-1133">Transmembrane helix</keyword>
<feature type="transmembrane region" description="Helical" evidence="1">
    <location>
        <begin position="50"/>
        <end position="77"/>
    </location>
</feature>
<dbReference type="Proteomes" id="UP000572907">
    <property type="component" value="Unassembled WGS sequence"/>
</dbReference>
<accession>A0A7W4ZKY8</accession>
<evidence type="ECO:0000313" key="2">
    <source>
        <dbReference type="EMBL" id="MBB3074410.1"/>
    </source>
</evidence>
<keyword evidence="1" id="KW-0472">Membrane</keyword>
<comment type="caution">
    <text evidence="2">The sequence shown here is derived from an EMBL/GenBank/DDBJ whole genome shotgun (WGS) entry which is preliminary data.</text>
</comment>
<sequence length="184" mass="19855">MSDRLHVLTAIYQSDRSDRSTALTVSLATVAAAVTYLIGTIAFYDKLDLLGWTICLLPSPLFCVAAFQAHLVNLAAVRARSILILERTLLDAVESPGSTLDRDVIGVAASERASNLHTATTSQRAVILLAYGGVGLIYLAYTALLLAKATRHMDAWITVPAVCYAVLLVLLVLAWRDCLRSLVL</sequence>
<organism evidence="2 3">
    <name type="scientific">Streptomyces violarus</name>
    <dbReference type="NCBI Taxonomy" id="67380"/>
    <lineage>
        <taxon>Bacteria</taxon>
        <taxon>Bacillati</taxon>
        <taxon>Actinomycetota</taxon>
        <taxon>Actinomycetes</taxon>
        <taxon>Kitasatosporales</taxon>
        <taxon>Streptomycetaceae</taxon>
        <taxon>Streptomyces</taxon>
    </lineage>
</organism>
<dbReference type="EMBL" id="JACHXE010000001">
    <property type="protein sequence ID" value="MBB3074410.1"/>
    <property type="molecule type" value="Genomic_DNA"/>
</dbReference>
<gene>
    <name evidence="2" type="ORF">FHS41_000879</name>
</gene>
<keyword evidence="1" id="KW-0812">Transmembrane</keyword>
<evidence type="ECO:0000313" key="3">
    <source>
        <dbReference type="Proteomes" id="UP000572907"/>
    </source>
</evidence>
<feature type="transmembrane region" description="Helical" evidence="1">
    <location>
        <begin position="125"/>
        <end position="149"/>
    </location>
</feature>
<feature type="transmembrane region" description="Helical" evidence="1">
    <location>
        <begin position="155"/>
        <end position="175"/>
    </location>
</feature>
<dbReference type="AlphaFoldDB" id="A0A7W4ZKY8"/>
<name>A0A7W4ZKY8_9ACTN</name>
<keyword evidence="3" id="KW-1185">Reference proteome</keyword>
<evidence type="ECO:0000256" key="1">
    <source>
        <dbReference type="SAM" id="Phobius"/>
    </source>
</evidence>
<proteinExistence type="predicted"/>
<dbReference type="RefSeq" id="WP_184587865.1">
    <property type="nucleotide sequence ID" value="NZ_BMUP01000001.1"/>
</dbReference>
<feature type="transmembrane region" description="Helical" evidence="1">
    <location>
        <begin position="21"/>
        <end position="44"/>
    </location>
</feature>